<keyword evidence="7" id="KW-1185">Reference proteome</keyword>
<dbReference type="InterPro" id="IPR028098">
    <property type="entry name" value="Glyco_trans_4-like_N"/>
</dbReference>
<evidence type="ECO:0000313" key="7">
    <source>
        <dbReference type="Proteomes" id="UP000182938"/>
    </source>
</evidence>
<evidence type="ECO:0000259" key="4">
    <source>
        <dbReference type="Pfam" id="PF00534"/>
    </source>
</evidence>
<dbReference type="KEGG" id="jte:ASJ30_11580"/>
<dbReference type="PANTHER" id="PTHR45947:SF3">
    <property type="entry name" value="SULFOQUINOVOSYL TRANSFERASE SQD2"/>
    <property type="match status" value="1"/>
</dbReference>
<evidence type="ECO:0000259" key="5">
    <source>
        <dbReference type="Pfam" id="PF13439"/>
    </source>
</evidence>
<evidence type="ECO:0000256" key="1">
    <source>
        <dbReference type="ARBA" id="ARBA00021292"/>
    </source>
</evidence>
<dbReference type="Gene3D" id="3.40.50.2000">
    <property type="entry name" value="Glycogen Phosphorylase B"/>
    <property type="match status" value="2"/>
</dbReference>
<evidence type="ECO:0000256" key="2">
    <source>
        <dbReference type="ARBA" id="ARBA00022676"/>
    </source>
</evidence>
<reference evidence="6 7" key="1">
    <citation type="submission" date="2015-11" db="EMBL/GenBank/DDBJ databases">
        <authorList>
            <person name="Zhang Y."/>
            <person name="Guo Z."/>
        </authorList>
    </citation>
    <scope>NUCLEOTIDE SEQUENCE [LARGE SCALE GENOMIC DNA]</scope>
    <source>
        <strain evidence="6 7">YFY001</strain>
    </source>
</reference>
<dbReference type="Pfam" id="PF13439">
    <property type="entry name" value="Glyco_transf_4"/>
    <property type="match status" value="1"/>
</dbReference>
<dbReference type="Proteomes" id="UP000182938">
    <property type="component" value="Chromosome"/>
</dbReference>
<dbReference type="PANTHER" id="PTHR45947">
    <property type="entry name" value="SULFOQUINOVOSYL TRANSFERASE SQD2"/>
    <property type="match status" value="1"/>
</dbReference>
<dbReference type="InterPro" id="IPR001296">
    <property type="entry name" value="Glyco_trans_1"/>
</dbReference>
<protein>
    <recommendedName>
        <fullName evidence="1">D-inositol 3-phosphate glycosyltransferase</fullName>
    </recommendedName>
</protein>
<dbReference type="InterPro" id="IPR050194">
    <property type="entry name" value="Glycosyltransferase_grp1"/>
</dbReference>
<gene>
    <name evidence="6" type="ORF">ASJ30_11580</name>
</gene>
<dbReference type="Pfam" id="PF00534">
    <property type="entry name" value="Glycos_transf_1"/>
    <property type="match status" value="1"/>
</dbReference>
<sequence>MRGTSTHPRPRVAIAHDYLTQRGGAERVVLSMLEAFPDATVHTTLYDPEGTFPEFRDVDIRVSPLNRVGPLRRHHRAALPFLPFASSALRIDADLVIASSSGWAHGFPTTGHTLVYCHAPARWLYQSERYLGGDPRRSPTGLVLLALRAPLRRWDRRAAARADVYLANSHVVRERIGEAYGIDAEVLPPPFAVDTAGDQEVVPEAADWGEGYHLVVSRLLPYKNVDQVIEAFRDLPERLLVIGAGPLLAPLRAAAPDNVRIATDLTDAQMRWAYAHARALVAASHEDFGLTPLEAGAFGRPTLALRAGGYLDTIAEGVNGAFFDEPTAAAIRAAVVADRGRTWDPAAIRAHVEAFSPKRFVERVRAAADRLAS</sequence>
<keyword evidence="2" id="KW-0328">Glycosyltransferase</keyword>
<dbReference type="EMBL" id="CP013290">
    <property type="protein sequence ID" value="APH03167.1"/>
    <property type="molecule type" value="Genomic_DNA"/>
</dbReference>
<evidence type="ECO:0000313" key="6">
    <source>
        <dbReference type="EMBL" id="APH03167.1"/>
    </source>
</evidence>
<feature type="domain" description="Glycosyltransferase subfamily 4-like N-terminal" evidence="5">
    <location>
        <begin position="23"/>
        <end position="190"/>
    </location>
</feature>
<feature type="domain" description="Glycosyl transferase family 1" evidence="4">
    <location>
        <begin position="210"/>
        <end position="334"/>
    </location>
</feature>
<dbReference type="GO" id="GO:0016757">
    <property type="term" value="F:glycosyltransferase activity"/>
    <property type="evidence" value="ECO:0007669"/>
    <property type="project" value="UniProtKB-KW"/>
</dbReference>
<dbReference type="GO" id="GO:1901137">
    <property type="term" value="P:carbohydrate derivative biosynthetic process"/>
    <property type="evidence" value="ECO:0007669"/>
    <property type="project" value="UniProtKB-ARBA"/>
</dbReference>
<keyword evidence="3 6" id="KW-0808">Transferase</keyword>
<evidence type="ECO:0000256" key="3">
    <source>
        <dbReference type="ARBA" id="ARBA00022679"/>
    </source>
</evidence>
<proteinExistence type="predicted"/>
<name>A0A1L3MLB9_9MICO</name>
<dbReference type="AlphaFoldDB" id="A0A1L3MLB9"/>
<organism evidence="6 7">
    <name type="scientific">Janibacter indicus</name>
    <dbReference type="NCBI Taxonomy" id="857417"/>
    <lineage>
        <taxon>Bacteria</taxon>
        <taxon>Bacillati</taxon>
        <taxon>Actinomycetota</taxon>
        <taxon>Actinomycetes</taxon>
        <taxon>Micrococcales</taxon>
        <taxon>Intrasporangiaceae</taxon>
        <taxon>Janibacter</taxon>
    </lineage>
</organism>
<accession>A0A1L3MLB9</accession>
<dbReference type="SUPFAM" id="SSF53756">
    <property type="entry name" value="UDP-Glycosyltransferase/glycogen phosphorylase"/>
    <property type="match status" value="1"/>
</dbReference>